<keyword evidence="2" id="KW-1185">Reference proteome</keyword>
<dbReference type="OrthoDB" id="283632at2"/>
<gene>
    <name evidence="1" type="ORF">Pla111_30290</name>
</gene>
<organism evidence="1 2">
    <name type="scientific">Botrimarina hoheduenensis</name>
    <dbReference type="NCBI Taxonomy" id="2528000"/>
    <lineage>
        <taxon>Bacteria</taxon>
        <taxon>Pseudomonadati</taxon>
        <taxon>Planctomycetota</taxon>
        <taxon>Planctomycetia</taxon>
        <taxon>Pirellulales</taxon>
        <taxon>Lacipirellulaceae</taxon>
        <taxon>Botrimarina</taxon>
    </lineage>
</organism>
<sequence length="137" mass="14689">MTILQATVLAPRYVLIDDNARPKGPLCRDYAGKACVAVYGFTDRSAYEAFRLGAEALSRPYPLVAGYLGRVFDQAQFSLIVTNPVGPDEPFLNAVDAEGVPSGAAEESPPATQRYCLSRVTGTNEYEVARSSSHDAG</sequence>
<proteinExistence type="predicted"/>
<evidence type="ECO:0000313" key="1">
    <source>
        <dbReference type="EMBL" id="TWT41315.1"/>
    </source>
</evidence>
<name>A0A5C5VTT5_9BACT</name>
<comment type="caution">
    <text evidence="1">The sequence shown here is derived from an EMBL/GenBank/DDBJ whole genome shotgun (WGS) entry which is preliminary data.</text>
</comment>
<dbReference type="EMBL" id="SJPH01000009">
    <property type="protein sequence ID" value="TWT41315.1"/>
    <property type="molecule type" value="Genomic_DNA"/>
</dbReference>
<accession>A0A5C5VTT5</accession>
<dbReference type="AlphaFoldDB" id="A0A5C5VTT5"/>
<protein>
    <submittedName>
        <fullName evidence="1">Uncharacterized protein</fullName>
    </submittedName>
</protein>
<evidence type="ECO:0000313" key="2">
    <source>
        <dbReference type="Proteomes" id="UP000318995"/>
    </source>
</evidence>
<dbReference type="RefSeq" id="WP_146575241.1">
    <property type="nucleotide sequence ID" value="NZ_SJPH01000009.1"/>
</dbReference>
<reference evidence="1 2" key="1">
    <citation type="submission" date="2019-02" db="EMBL/GenBank/DDBJ databases">
        <title>Deep-cultivation of Planctomycetes and their phenomic and genomic characterization uncovers novel biology.</title>
        <authorList>
            <person name="Wiegand S."/>
            <person name="Jogler M."/>
            <person name="Boedeker C."/>
            <person name="Pinto D."/>
            <person name="Vollmers J."/>
            <person name="Rivas-Marin E."/>
            <person name="Kohn T."/>
            <person name="Peeters S.H."/>
            <person name="Heuer A."/>
            <person name="Rast P."/>
            <person name="Oberbeckmann S."/>
            <person name="Bunk B."/>
            <person name="Jeske O."/>
            <person name="Meyerdierks A."/>
            <person name="Storesund J.E."/>
            <person name="Kallscheuer N."/>
            <person name="Luecker S."/>
            <person name="Lage O.M."/>
            <person name="Pohl T."/>
            <person name="Merkel B.J."/>
            <person name="Hornburger P."/>
            <person name="Mueller R.-W."/>
            <person name="Bruemmer F."/>
            <person name="Labrenz M."/>
            <person name="Spormann A.M."/>
            <person name="Op Den Camp H."/>
            <person name="Overmann J."/>
            <person name="Amann R."/>
            <person name="Jetten M.S.M."/>
            <person name="Mascher T."/>
            <person name="Medema M.H."/>
            <person name="Devos D.P."/>
            <person name="Kaster A.-K."/>
            <person name="Ovreas L."/>
            <person name="Rohde M."/>
            <person name="Galperin M.Y."/>
            <person name="Jogler C."/>
        </authorList>
    </citation>
    <scope>NUCLEOTIDE SEQUENCE [LARGE SCALE GENOMIC DNA]</scope>
    <source>
        <strain evidence="1 2">Pla111</strain>
    </source>
</reference>
<dbReference type="Proteomes" id="UP000318995">
    <property type="component" value="Unassembled WGS sequence"/>
</dbReference>